<dbReference type="OrthoDB" id="9804366at2"/>
<gene>
    <name evidence="9" type="ORF">M5X16_27750</name>
    <name evidence="10" type="ORF">PC41400_02055</name>
</gene>
<protein>
    <recommendedName>
        <fullName evidence="3">cysteine desulfurase</fullName>
        <ecNumber evidence="3">2.8.1.7</ecNumber>
    </recommendedName>
</protein>
<keyword evidence="5" id="KW-0663">Pyridoxal phosphate</keyword>
<dbReference type="NCBIfam" id="TIGR01977">
    <property type="entry name" value="am_tr_V_EF2568"/>
    <property type="match status" value="1"/>
</dbReference>
<dbReference type="Gene3D" id="3.40.640.10">
    <property type="entry name" value="Type I PLP-dependent aspartate aminotransferase-like (Major domain)"/>
    <property type="match status" value="1"/>
</dbReference>
<keyword evidence="12" id="KW-1185">Reference proteome</keyword>
<dbReference type="InterPro" id="IPR015422">
    <property type="entry name" value="PyrdxlP-dep_Trfase_small"/>
</dbReference>
<keyword evidence="10" id="KW-0032">Aminotransferase</keyword>
<evidence type="ECO:0000313" key="10">
    <source>
        <dbReference type="EMBL" id="QAV16543.1"/>
    </source>
</evidence>
<evidence type="ECO:0000313" key="12">
    <source>
        <dbReference type="Proteomes" id="UP001527202"/>
    </source>
</evidence>
<dbReference type="GO" id="GO:0031071">
    <property type="term" value="F:cysteine desulfurase activity"/>
    <property type="evidence" value="ECO:0007669"/>
    <property type="project" value="UniProtKB-EC"/>
</dbReference>
<comment type="cofactor">
    <cofactor evidence="1">
        <name>pyridoxal 5'-phosphate</name>
        <dbReference type="ChEBI" id="CHEBI:597326"/>
    </cofactor>
</comment>
<dbReference type="PANTHER" id="PTHR43586">
    <property type="entry name" value="CYSTEINE DESULFURASE"/>
    <property type="match status" value="1"/>
</dbReference>
<dbReference type="InterPro" id="IPR015424">
    <property type="entry name" value="PyrdxlP-dep_Trfase"/>
</dbReference>
<evidence type="ECO:0000256" key="7">
    <source>
        <dbReference type="SAM" id="MobiDB-lite"/>
    </source>
</evidence>
<feature type="domain" description="Aminotransferase class V" evidence="8">
    <location>
        <begin position="7"/>
        <end position="374"/>
    </location>
</feature>
<feature type="region of interest" description="Disordered" evidence="7">
    <location>
        <begin position="228"/>
        <end position="257"/>
    </location>
</feature>
<comment type="similarity">
    <text evidence="2">Belongs to the class-V pyridoxal-phosphate-dependent aminotransferase family. Csd subfamily.</text>
</comment>
<dbReference type="EC" id="2.8.1.7" evidence="3"/>
<accession>A0A410WQB6</accession>
<dbReference type="InterPro" id="IPR016454">
    <property type="entry name" value="Cysteine_dSase"/>
</dbReference>
<evidence type="ECO:0000259" key="8">
    <source>
        <dbReference type="Pfam" id="PF00266"/>
    </source>
</evidence>
<proteinExistence type="inferred from homology"/>
<dbReference type="Proteomes" id="UP001527202">
    <property type="component" value="Unassembled WGS sequence"/>
</dbReference>
<evidence type="ECO:0000256" key="6">
    <source>
        <dbReference type="ARBA" id="ARBA00050776"/>
    </source>
</evidence>
<sequence>MTKPLLYFDNAASSWPKPPQVGEAVLRCINECAANPGRGSHAMAVQASRVVFEARKHAAKLFGFKNPNDLAFGSNTTEALNLAIKGHVKEGEHVICTAVEHNSVRRPLEYLRRTKNVQVTYLETDEFGRINIDALKENIQSNTSLVVINHSSNLLGSILPVADIGQLCRDKGICLLVDAAQTAGILPVHVEQMGIDMLAFPGHKGLLGPQGTGGLYIHPRLDLEPLMHGGTGSQSEAIDQPSVRPDRYEAGTPNTPGLAGLSEGLKFVLRTGAENIHAKEWGQTQRIMEALRDVPHLRLLGPAIGEERTGIVSFVLEHMDASEVAFILDQHYGIAVRAGYHCTPLAHETAGTGKTGAVRASVSYFTTDEEVDTLIEAVKEIADSVIL</sequence>
<evidence type="ECO:0000256" key="1">
    <source>
        <dbReference type="ARBA" id="ARBA00001933"/>
    </source>
</evidence>
<keyword evidence="4 10" id="KW-0808">Transferase</keyword>
<reference evidence="9 12" key="2">
    <citation type="submission" date="2022-05" db="EMBL/GenBank/DDBJ databases">
        <title>Genome Sequencing of Bee-Associated Microbes.</title>
        <authorList>
            <person name="Dunlap C."/>
        </authorList>
    </citation>
    <scope>NUCLEOTIDE SEQUENCE [LARGE SCALE GENOMIC DNA]</scope>
    <source>
        <strain evidence="9 12">NRRL B-23120</strain>
    </source>
</reference>
<dbReference type="GO" id="GO:0006534">
    <property type="term" value="P:cysteine metabolic process"/>
    <property type="evidence" value="ECO:0007669"/>
    <property type="project" value="InterPro"/>
</dbReference>
<evidence type="ECO:0000256" key="5">
    <source>
        <dbReference type="ARBA" id="ARBA00022898"/>
    </source>
</evidence>
<dbReference type="CDD" id="cd06453">
    <property type="entry name" value="SufS_like"/>
    <property type="match status" value="1"/>
</dbReference>
<evidence type="ECO:0000313" key="9">
    <source>
        <dbReference type="EMBL" id="MCY9599544.1"/>
    </source>
</evidence>
<dbReference type="InterPro" id="IPR000192">
    <property type="entry name" value="Aminotrans_V_dom"/>
</dbReference>
<name>A0A410WQB6_9BACL</name>
<evidence type="ECO:0000256" key="2">
    <source>
        <dbReference type="ARBA" id="ARBA00010447"/>
    </source>
</evidence>
<dbReference type="PANTHER" id="PTHR43586:SF4">
    <property type="entry name" value="ISOPENICILLIN N EPIMERASE"/>
    <property type="match status" value="1"/>
</dbReference>
<dbReference type="InterPro" id="IPR015421">
    <property type="entry name" value="PyrdxlP-dep_Trfase_major"/>
</dbReference>
<evidence type="ECO:0000256" key="3">
    <source>
        <dbReference type="ARBA" id="ARBA00012239"/>
    </source>
</evidence>
<dbReference type="EMBL" id="JAMDMJ010000045">
    <property type="protein sequence ID" value="MCY9599544.1"/>
    <property type="molecule type" value="Genomic_DNA"/>
</dbReference>
<dbReference type="PIRSF" id="PIRSF005572">
    <property type="entry name" value="NifS"/>
    <property type="match status" value="1"/>
</dbReference>
<dbReference type="GeneID" id="95373596"/>
<dbReference type="Proteomes" id="UP000288943">
    <property type="component" value="Chromosome"/>
</dbReference>
<evidence type="ECO:0000256" key="4">
    <source>
        <dbReference type="ARBA" id="ARBA00022679"/>
    </source>
</evidence>
<dbReference type="InterPro" id="IPR010970">
    <property type="entry name" value="Cys_dSase_SufS"/>
</dbReference>
<dbReference type="AlphaFoldDB" id="A0A410WQB6"/>
<dbReference type="GO" id="GO:0008483">
    <property type="term" value="F:transaminase activity"/>
    <property type="evidence" value="ECO:0007669"/>
    <property type="project" value="UniProtKB-KW"/>
</dbReference>
<dbReference type="Pfam" id="PF00266">
    <property type="entry name" value="Aminotran_5"/>
    <property type="match status" value="1"/>
</dbReference>
<organism evidence="10 11">
    <name type="scientific">Paenibacillus chitinolyticus</name>
    <dbReference type="NCBI Taxonomy" id="79263"/>
    <lineage>
        <taxon>Bacteria</taxon>
        <taxon>Bacillati</taxon>
        <taxon>Bacillota</taxon>
        <taxon>Bacilli</taxon>
        <taxon>Bacillales</taxon>
        <taxon>Paenibacillaceae</taxon>
        <taxon>Paenibacillus</taxon>
    </lineage>
</organism>
<reference evidence="10 11" key="1">
    <citation type="submission" date="2018-01" db="EMBL/GenBank/DDBJ databases">
        <title>The whole genome sequencing and assembly of Paenibacillus chitinolyticus KCCM 41400 strain.</title>
        <authorList>
            <person name="Kim J.-Y."/>
            <person name="Park M.-K."/>
            <person name="Lee Y.-J."/>
            <person name="Yi H."/>
            <person name="Bahn Y.-S."/>
            <person name="Kim J.F."/>
            <person name="Lee D.-W."/>
        </authorList>
    </citation>
    <scope>NUCLEOTIDE SEQUENCE [LARGE SCALE GENOMIC DNA]</scope>
    <source>
        <strain evidence="10 11">KCCM 41400</strain>
    </source>
</reference>
<dbReference type="InterPro" id="IPR010969">
    <property type="entry name" value="Cys_dSase-rel_unknwn_funct"/>
</dbReference>
<dbReference type="KEGG" id="pchi:PC41400_02055"/>
<dbReference type="GO" id="GO:0030170">
    <property type="term" value="F:pyridoxal phosphate binding"/>
    <property type="evidence" value="ECO:0007669"/>
    <property type="project" value="InterPro"/>
</dbReference>
<comment type="catalytic activity">
    <reaction evidence="6">
        <text>(sulfur carrier)-H + L-cysteine = (sulfur carrier)-SH + L-alanine</text>
        <dbReference type="Rhea" id="RHEA:43892"/>
        <dbReference type="Rhea" id="RHEA-COMP:14737"/>
        <dbReference type="Rhea" id="RHEA-COMP:14739"/>
        <dbReference type="ChEBI" id="CHEBI:29917"/>
        <dbReference type="ChEBI" id="CHEBI:35235"/>
        <dbReference type="ChEBI" id="CHEBI:57972"/>
        <dbReference type="ChEBI" id="CHEBI:64428"/>
        <dbReference type="EC" id="2.8.1.7"/>
    </reaction>
</comment>
<dbReference type="EMBL" id="CP026520">
    <property type="protein sequence ID" value="QAV16543.1"/>
    <property type="molecule type" value="Genomic_DNA"/>
</dbReference>
<dbReference type="RefSeq" id="WP_042235668.1">
    <property type="nucleotide sequence ID" value="NZ_CP026520.1"/>
</dbReference>
<evidence type="ECO:0000313" key="11">
    <source>
        <dbReference type="Proteomes" id="UP000288943"/>
    </source>
</evidence>
<dbReference type="SUPFAM" id="SSF53383">
    <property type="entry name" value="PLP-dependent transferases"/>
    <property type="match status" value="1"/>
</dbReference>
<dbReference type="Gene3D" id="3.90.1150.10">
    <property type="entry name" value="Aspartate Aminotransferase, domain 1"/>
    <property type="match status" value="1"/>
</dbReference>